<comment type="caution">
    <text evidence="7">The sequence shown here is derived from an EMBL/GenBank/DDBJ whole genome shotgun (WGS) entry which is preliminary data.</text>
</comment>
<keyword evidence="3 6" id="KW-0812">Transmembrane</keyword>
<evidence type="ECO:0000313" key="7">
    <source>
        <dbReference type="EMBL" id="CAJ0964159.1"/>
    </source>
</evidence>
<feature type="transmembrane region" description="Helical" evidence="6">
    <location>
        <begin position="236"/>
        <end position="255"/>
    </location>
</feature>
<feature type="transmembrane region" description="Helical" evidence="6">
    <location>
        <begin position="332"/>
        <end position="349"/>
    </location>
</feature>
<keyword evidence="8" id="KW-1185">Reference proteome</keyword>
<feature type="transmembrane region" description="Helical" evidence="6">
    <location>
        <begin position="267"/>
        <end position="287"/>
    </location>
</feature>
<evidence type="ECO:0000256" key="3">
    <source>
        <dbReference type="ARBA" id="ARBA00022692"/>
    </source>
</evidence>
<organism evidence="7 8">
    <name type="scientific">Ranitomeya imitator</name>
    <name type="common">mimic poison frog</name>
    <dbReference type="NCBI Taxonomy" id="111125"/>
    <lineage>
        <taxon>Eukaryota</taxon>
        <taxon>Metazoa</taxon>
        <taxon>Chordata</taxon>
        <taxon>Craniata</taxon>
        <taxon>Vertebrata</taxon>
        <taxon>Euteleostomi</taxon>
        <taxon>Amphibia</taxon>
        <taxon>Batrachia</taxon>
        <taxon>Anura</taxon>
        <taxon>Neobatrachia</taxon>
        <taxon>Hyloidea</taxon>
        <taxon>Dendrobatidae</taxon>
        <taxon>Dendrobatinae</taxon>
        <taxon>Ranitomeya</taxon>
    </lineage>
</organism>
<dbReference type="PANTHER" id="PTHR20855">
    <property type="entry name" value="ADIPOR/PROGESTIN RECEPTOR-RELATED"/>
    <property type="match status" value="1"/>
</dbReference>
<comment type="subcellular location">
    <subcellularLocation>
        <location evidence="1">Membrane</location>
        <topology evidence="1">Multi-pass membrane protein</topology>
    </subcellularLocation>
</comment>
<dbReference type="Pfam" id="PF03006">
    <property type="entry name" value="HlyIII"/>
    <property type="match status" value="1"/>
</dbReference>
<reference evidence="7" key="1">
    <citation type="submission" date="2023-07" db="EMBL/GenBank/DDBJ databases">
        <authorList>
            <person name="Stuckert A."/>
        </authorList>
    </citation>
    <scope>NUCLEOTIDE SEQUENCE</scope>
</reference>
<dbReference type="InterPro" id="IPR004254">
    <property type="entry name" value="AdipoR/HlyIII-related"/>
</dbReference>
<sequence length="457" mass="51713">MNAACYQQILEANLHSSARKLRMGCTWKFQQDNDPKHKAKPTCHWLQQNKVKVLEWPSQSPDPISLSHSGEISSAQFMPDSPGIYRNWRLFAKNSGQLYHLKTTSSTTTTKDFRLSLMLEGAIHSIKTWVYAALRLPSHDGNLQRRDVNEGSGSGARHTEALSDGWEAFVSWGKRHTPLGQTMADSMFPISTQSLEFSFTTWITNKLDMFGVYELVMTWRIIMAERGSSGGLSVQYFKTPWIPLLGFLFLLPLQIPWRQLSVPWLGVVHYLACVSPQMGSVLYHLFMNHHGGAPVYHKLLTLDMCGICLVNTLGALPIIYCTLLCHPYTRSLALLAYTGLSSYVIFCAVSAHSNISRLCSFAWQAAFRFFFFYLRWAGLGSGHPSSLRCYLLMDSLALLGGIINVSRLPERLQPGKFDYWCNSHQIMHVLVVISILYLHWGVSSDLTWISSYPCLLE</sequence>
<dbReference type="EMBL" id="CAUEEQ010059157">
    <property type="protein sequence ID" value="CAJ0964159.1"/>
    <property type="molecule type" value="Genomic_DNA"/>
</dbReference>
<evidence type="ECO:0000256" key="2">
    <source>
        <dbReference type="ARBA" id="ARBA00007018"/>
    </source>
</evidence>
<evidence type="ECO:0000256" key="4">
    <source>
        <dbReference type="ARBA" id="ARBA00022989"/>
    </source>
</evidence>
<dbReference type="PANTHER" id="PTHR20855:SF138">
    <property type="entry name" value="PROGESTIN AND ADIPOQ RECEPTOR FAMILY MEMBER 4"/>
    <property type="match status" value="1"/>
</dbReference>
<keyword evidence="4 6" id="KW-1133">Transmembrane helix</keyword>
<evidence type="ECO:0008006" key="9">
    <source>
        <dbReference type="Google" id="ProtNLM"/>
    </source>
</evidence>
<evidence type="ECO:0000256" key="1">
    <source>
        <dbReference type="ARBA" id="ARBA00004141"/>
    </source>
</evidence>
<comment type="similarity">
    <text evidence="2">Belongs to the ADIPOR family.</text>
</comment>
<keyword evidence="5 6" id="KW-0472">Membrane</keyword>
<dbReference type="Gene3D" id="3.30.420.10">
    <property type="entry name" value="Ribonuclease H-like superfamily/Ribonuclease H"/>
    <property type="match status" value="1"/>
</dbReference>
<protein>
    <recommendedName>
        <fullName evidence="9">Progestin and adipoQ receptor family member 4</fullName>
    </recommendedName>
</protein>
<evidence type="ECO:0000256" key="6">
    <source>
        <dbReference type="SAM" id="Phobius"/>
    </source>
</evidence>
<evidence type="ECO:0000256" key="5">
    <source>
        <dbReference type="ARBA" id="ARBA00023136"/>
    </source>
</evidence>
<gene>
    <name evidence="7" type="ORF">RIMI_LOCUS18945046</name>
</gene>
<name>A0ABN9MC72_9NEOB</name>
<dbReference type="Proteomes" id="UP001176940">
    <property type="component" value="Unassembled WGS sequence"/>
</dbReference>
<proteinExistence type="inferred from homology"/>
<evidence type="ECO:0000313" key="8">
    <source>
        <dbReference type="Proteomes" id="UP001176940"/>
    </source>
</evidence>
<accession>A0ABN9MC72</accession>
<feature type="transmembrane region" description="Helical" evidence="6">
    <location>
        <begin position="299"/>
        <end position="320"/>
    </location>
</feature>
<dbReference type="InterPro" id="IPR036397">
    <property type="entry name" value="RNaseH_sf"/>
</dbReference>